<dbReference type="GO" id="GO:0042742">
    <property type="term" value="P:defense response to bacterium"/>
    <property type="evidence" value="ECO:0007669"/>
    <property type="project" value="UniProtKB-KW"/>
</dbReference>
<dbReference type="AlphaFoldDB" id="A0A9P6IIJ8"/>
<keyword evidence="9 11" id="KW-0326">Glycosidase</keyword>
<comment type="catalytic activity">
    <reaction evidence="1 11">
        <text>Hydrolysis of (1-&gt;4)-beta-linkages between N-acetylmuramic acid and N-acetyl-D-glucosamine residues in a peptidoglycan and between N-acetyl-D-glucosamine residues in chitodextrins.</text>
        <dbReference type="EC" id="3.2.1.17"/>
    </reaction>
</comment>
<organism evidence="13 14">
    <name type="scientific">Modicella reniformis</name>
    <dbReference type="NCBI Taxonomy" id="1440133"/>
    <lineage>
        <taxon>Eukaryota</taxon>
        <taxon>Fungi</taxon>
        <taxon>Fungi incertae sedis</taxon>
        <taxon>Mucoromycota</taxon>
        <taxon>Mortierellomycotina</taxon>
        <taxon>Mortierellomycetes</taxon>
        <taxon>Mortierellales</taxon>
        <taxon>Mortierellaceae</taxon>
        <taxon>Modicella</taxon>
    </lineage>
</organism>
<dbReference type="InterPro" id="IPR008270">
    <property type="entry name" value="Glyco_hydro_25_AS"/>
</dbReference>
<gene>
    <name evidence="13" type="ORF">BGZ65_009207</name>
</gene>
<evidence type="ECO:0000256" key="8">
    <source>
        <dbReference type="ARBA" id="ARBA00023157"/>
    </source>
</evidence>
<dbReference type="CDD" id="cd06412">
    <property type="entry name" value="GH25_CH-type"/>
    <property type="match status" value="1"/>
</dbReference>
<accession>A0A9P6IIJ8</accession>
<keyword evidence="4" id="KW-0964">Secreted</keyword>
<dbReference type="GO" id="GO:0016052">
    <property type="term" value="P:carbohydrate catabolic process"/>
    <property type="evidence" value="ECO:0007669"/>
    <property type="project" value="TreeGrafter"/>
</dbReference>
<dbReference type="FunFam" id="3.20.20.80:FF:000060">
    <property type="entry name" value="Lysozyme M1"/>
    <property type="match status" value="1"/>
</dbReference>
<dbReference type="InterPro" id="IPR017853">
    <property type="entry name" value="GH"/>
</dbReference>
<evidence type="ECO:0000256" key="9">
    <source>
        <dbReference type="ARBA" id="ARBA00023295"/>
    </source>
</evidence>
<comment type="function">
    <text evidence="10">This enzyme has both lysozyme (acetylmuramidase) and diacetylmuramidase activities.</text>
</comment>
<evidence type="ECO:0000256" key="1">
    <source>
        <dbReference type="ARBA" id="ARBA00000632"/>
    </source>
</evidence>
<dbReference type="GO" id="GO:0009253">
    <property type="term" value="P:peptidoglycan catabolic process"/>
    <property type="evidence" value="ECO:0007669"/>
    <property type="project" value="InterPro"/>
</dbReference>
<comment type="similarity">
    <text evidence="3 11">Belongs to the glycosyl hydrolase 25 family.</text>
</comment>
<dbReference type="GO" id="GO:0016998">
    <property type="term" value="P:cell wall macromolecule catabolic process"/>
    <property type="evidence" value="ECO:0007669"/>
    <property type="project" value="InterPro"/>
</dbReference>
<feature type="signal peptide" evidence="12">
    <location>
        <begin position="1"/>
        <end position="20"/>
    </location>
</feature>
<evidence type="ECO:0000256" key="2">
    <source>
        <dbReference type="ARBA" id="ARBA00004613"/>
    </source>
</evidence>
<evidence type="ECO:0000256" key="4">
    <source>
        <dbReference type="ARBA" id="ARBA00022525"/>
    </source>
</evidence>
<sequence length="226" mass="24805">MKKLAVIIMCASVAYCQVKGIDVSGYQPNVNWQQVKNNGIQFVYVKATEGTTYKNPSFNQQYVGAPRVGLIRGAYHFARPDLSSGAVQANHFFSNGGGWSRGGTTLPGAVDLEYNPYGPSKCYGQSTGAMINWIRDFSDTYKKMTGRPPVIYTSTSWWELCTGNYGGFAAENPLWIARYASSVGTLPAGWQFHSFWQYTDNASPNPGDGDLWNGSLETLQKFAGGE</sequence>
<keyword evidence="5" id="KW-0929">Antimicrobial</keyword>
<name>A0A9P6IIJ8_9FUNG</name>
<dbReference type="GO" id="GO:0003796">
    <property type="term" value="F:lysozyme activity"/>
    <property type="evidence" value="ECO:0007669"/>
    <property type="project" value="UniProtKB-EC"/>
</dbReference>
<feature type="chain" id="PRO_5040451670" description="Lysozyme" evidence="12">
    <location>
        <begin position="21"/>
        <end position="226"/>
    </location>
</feature>
<dbReference type="Proteomes" id="UP000749646">
    <property type="component" value="Unassembled WGS sequence"/>
</dbReference>
<keyword evidence="7 11" id="KW-0378">Hydrolase</keyword>
<dbReference type="EC" id="3.2.1.17" evidence="11"/>
<keyword evidence="14" id="KW-1185">Reference proteome</keyword>
<dbReference type="OrthoDB" id="6590422at2759"/>
<dbReference type="GO" id="GO:0005576">
    <property type="term" value="C:extracellular region"/>
    <property type="evidence" value="ECO:0007669"/>
    <property type="project" value="UniProtKB-SubCell"/>
</dbReference>
<comment type="subcellular location">
    <subcellularLocation>
        <location evidence="2">Secreted</location>
    </subcellularLocation>
</comment>
<evidence type="ECO:0000256" key="10">
    <source>
        <dbReference type="ARBA" id="ARBA00055588"/>
    </source>
</evidence>
<dbReference type="PROSITE" id="PS51904">
    <property type="entry name" value="GLYCOSYL_HYDROL_F25_2"/>
    <property type="match status" value="1"/>
</dbReference>
<dbReference type="PROSITE" id="PS00953">
    <property type="entry name" value="GLYCOSYL_HYDROL_F25_1"/>
    <property type="match status" value="1"/>
</dbReference>
<reference evidence="13" key="1">
    <citation type="journal article" date="2020" name="Fungal Divers.">
        <title>Resolving the Mortierellaceae phylogeny through synthesis of multi-gene phylogenetics and phylogenomics.</title>
        <authorList>
            <person name="Vandepol N."/>
            <person name="Liber J."/>
            <person name="Desiro A."/>
            <person name="Na H."/>
            <person name="Kennedy M."/>
            <person name="Barry K."/>
            <person name="Grigoriev I.V."/>
            <person name="Miller A.N."/>
            <person name="O'Donnell K."/>
            <person name="Stajich J.E."/>
            <person name="Bonito G."/>
        </authorList>
    </citation>
    <scope>NUCLEOTIDE SEQUENCE</scope>
    <source>
        <strain evidence="13">MES-2147</strain>
    </source>
</reference>
<dbReference type="InterPro" id="IPR002053">
    <property type="entry name" value="Glyco_hydro_25"/>
</dbReference>
<proteinExistence type="inferred from homology"/>
<dbReference type="InterPro" id="IPR018077">
    <property type="entry name" value="Glyco_hydro_fam25_subgr"/>
</dbReference>
<dbReference type="PANTHER" id="PTHR34135:SF2">
    <property type="entry name" value="LYSOZYME"/>
    <property type="match status" value="1"/>
</dbReference>
<dbReference type="GO" id="GO:0031640">
    <property type="term" value="P:killing of cells of another organism"/>
    <property type="evidence" value="ECO:0007669"/>
    <property type="project" value="UniProtKB-KW"/>
</dbReference>
<keyword evidence="6" id="KW-0081">Bacteriolytic enzyme</keyword>
<dbReference type="SUPFAM" id="SSF51445">
    <property type="entry name" value="(Trans)glycosidases"/>
    <property type="match status" value="1"/>
</dbReference>
<keyword evidence="8" id="KW-1015">Disulfide bond</keyword>
<dbReference type="Gene3D" id="3.20.20.80">
    <property type="entry name" value="Glycosidases"/>
    <property type="match status" value="1"/>
</dbReference>
<evidence type="ECO:0000313" key="14">
    <source>
        <dbReference type="Proteomes" id="UP000749646"/>
    </source>
</evidence>
<dbReference type="Pfam" id="PF01183">
    <property type="entry name" value="Glyco_hydro_25"/>
    <property type="match status" value="1"/>
</dbReference>
<evidence type="ECO:0000256" key="5">
    <source>
        <dbReference type="ARBA" id="ARBA00022529"/>
    </source>
</evidence>
<comment type="caution">
    <text evidence="13">The sequence shown here is derived from an EMBL/GenBank/DDBJ whole genome shotgun (WGS) entry which is preliminary data.</text>
</comment>
<protein>
    <recommendedName>
        <fullName evidence="11">Lysozyme</fullName>
        <ecNumber evidence="11">3.2.1.17</ecNumber>
    </recommendedName>
</protein>
<evidence type="ECO:0000256" key="3">
    <source>
        <dbReference type="ARBA" id="ARBA00010646"/>
    </source>
</evidence>
<dbReference type="SMART" id="SM00641">
    <property type="entry name" value="Glyco_25"/>
    <property type="match status" value="1"/>
</dbReference>
<keyword evidence="12" id="KW-0732">Signal</keyword>
<evidence type="ECO:0000313" key="13">
    <source>
        <dbReference type="EMBL" id="KAF9922983.1"/>
    </source>
</evidence>
<dbReference type="EMBL" id="JAAAHW010010771">
    <property type="protein sequence ID" value="KAF9922983.1"/>
    <property type="molecule type" value="Genomic_DNA"/>
</dbReference>
<evidence type="ECO:0000256" key="12">
    <source>
        <dbReference type="SAM" id="SignalP"/>
    </source>
</evidence>
<evidence type="ECO:0000256" key="7">
    <source>
        <dbReference type="ARBA" id="ARBA00022801"/>
    </source>
</evidence>
<evidence type="ECO:0000256" key="11">
    <source>
        <dbReference type="RuleBase" id="RU361176"/>
    </source>
</evidence>
<dbReference type="PANTHER" id="PTHR34135">
    <property type="entry name" value="LYSOZYME"/>
    <property type="match status" value="1"/>
</dbReference>
<evidence type="ECO:0000256" key="6">
    <source>
        <dbReference type="ARBA" id="ARBA00022638"/>
    </source>
</evidence>